<comment type="caution">
    <text evidence="2">The sequence shown here is derived from an EMBL/GenBank/DDBJ whole genome shotgun (WGS) entry which is preliminary data.</text>
</comment>
<evidence type="ECO:0000256" key="1">
    <source>
        <dbReference type="ARBA" id="ARBA00006484"/>
    </source>
</evidence>
<sequence length="261" mass="26803">MDLGLNGKRALVLGATRGLGNAIARTLHAEGAHVVLGGRNAQSLEAAAAQLSGGAGASTLLVDLADAQGVAAAIGTLGERGRTAIDILVANGGGPRPGSVLDVSAEEWQQSFETMIGSIFSLTGHLVPAMRQRGWGRVVNVVSSGVQQPIPNLGMSNALRASLVGYAKTLATEVAGDGVTVNCVLPGRIATDRLRQLDEAAARRTDKSLAEVEKASRATIPAGRYGDPQEFADVVAFLASERASYVTGSQVRIDGGLIRSV</sequence>
<comment type="similarity">
    <text evidence="1">Belongs to the short-chain dehydrogenases/reductases (SDR) family.</text>
</comment>
<dbReference type="InterPro" id="IPR036291">
    <property type="entry name" value="NAD(P)-bd_dom_sf"/>
</dbReference>
<accession>A0ABW5CRT5</accession>
<reference evidence="3" key="1">
    <citation type="journal article" date="2019" name="Int. J. Syst. Evol. Microbiol.">
        <title>The Global Catalogue of Microorganisms (GCM) 10K type strain sequencing project: providing services to taxonomists for standard genome sequencing and annotation.</title>
        <authorList>
            <consortium name="The Broad Institute Genomics Platform"/>
            <consortium name="The Broad Institute Genome Sequencing Center for Infectious Disease"/>
            <person name="Wu L."/>
            <person name="Ma J."/>
        </authorList>
    </citation>
    <scope>NUCLEOTIDE SEQUENCE [LARGE SCALE GENOMIC DNA]</scope>
    <source>
        <strain evidence="3">ZS-35-S2</strain>
    </source>
</reference>
<organism evidence="2 3">
    <name type="scientific">Aureimonas populi</name>
    <dbReference type="NCBI Taxonomy" id="1701758"/>
    <lineage>
        <taxon>Bacteria</taxon>
        <taxon>Pseudomonadati</taxon>
        <taxon>Pseudomonadota</taxon>
        <taxon>Alphaproteobacteria</taxon>
        <taxon>Hyphomicrobiales</taxon>
        <taxon>Aurantimonadaceae</taxon>
        <taxon>Aureimonas</taxon>
    </lineage>
</organism>
<keyword evidence="3" id="KW-1185">Reference proteome</keyword>
<dbReference type="RefSeq" id="WP_209738274.1">
    <property type="nucleotide sequence ID" value="NZ_CP072611.1"/>
</dbReference>
<gene>
    <name evidence="2" type="ORF">ACFSKQ_17590</name>
</gene>
<dbReference type="Gene3D" id="3.40.50.720">
    <property type="entry name" value="NAD(P)-binding Rossmann-like Domain"/>
    <property type="match status" value="1"/>
</dbReference>
<proteinExistence type="inferred from homology"/>
<dbReference type="PRINTS" id="PR00081">
    <property type="entry name" value="GDHRDH"/>
</dbReference>
<dbReference type="Pfam" id="PF13561">
    <property type="entry name" value="adh_short_C2"/>
    <property type="match status" value="1"/>
</dbReference>
<dbReference type="PANTHER" id="PTHR42879:SF6">
    <property type="entry name" value="NADPH-DEPENDENT REDUCTASE BACG"/>
    <property type="match status" value="1"/>
</dbReference>
<evidence type="ECO:0000313" key="2">
    <source>
        <dbReference type="EMBL" id="MFD2239266.1"/>
    </source>
</evidence>
<dbReference type="EMBL" id="JBHUIJ010000028">
    <property type="protein sequence ID" value="MFD2239266.1"/>
    <property type="molecule type" value="Genomic_DNA"/>
</dbReference>
<dbReference type="InterPro" id="IPR002347">
    <property type="entry name" value="SDR_fam"/>
</dbReference>
<evidence type="ECO:0000313" key="3">
    <source>
        <dbReference type="Proteomes" id="UP001597371"/>
    </source>
</evidence>
<dbReference type="InterPro" id="IPR050259">
    <property type="entry name" value="SDR"/>
</dbReference>
<dbReference type="Proteomes" id="UP001597371">
    <property type="component" value="Unassembled WGS sequence"/>
</dbReference>
<name>A0ABW5CRT5_9HYPH</name>
<protein>
    <submittedName>
        <fullName evidence="2">SDR family oxidoreductase</fullName>
    </submittedName>
</protein>
<dbReference type="PANTHER" id="PTHR42879">
    <property type="entry name" value="3-OXOACYL-(ACYL-CARRIER-PROTEIN) REDUCTASE"/>
    <property type="match status" value="1"/>
</dbReference>
<dbReference type="SUPFAM" id="SSF51735">
    <property type="entry name" value="NAD(P)-binding Rossmann-fold domains"/>
    <property type="match status" value="1"/>
</dbReference>